<feature type="transmembrane region" description="Helical" evidence="11">
    <location>
        <begin position="35"/>
        <end position="57"/>
    </location>
</feature>
<keyword evidence="7 11" id="KW-1133">Transmembrane helix</keyword>
<dbReference type="HOGENOM" id="CLU_054785_5_1_2"/>
<dbReference type="KEGG" id="hhi:HAH_2200"/>
<gene>
    <name evidence="12" type="primary">hop</name>
    <name evidence="12" type="ordered locus">HAH_2200</name>
</gene>
<keyword evidence="3" id="KW-0600">Photoreceptor protein</keyword>
<evidence type="ECO:0000256" key="4">
    <source>
        <dbReference type="ARBA" id="ARBA00022606"/>
    </source>
</evidence>
<dbReference type="GO" id="GO:0007602">
    <property type="term" value="P:phototransduction"/>
    <property type="evidence" value="ECO:0007669"/>
    <property type="project" value="UniProtKB-KW"/>
</dbReference>
<dbReference type="Pfam" id="PF01036">
    <property type="entry name" value="Bac_rhodopsin"/>
    <property type="match status" value="1"/>
</dbReference>
<dbReference type="GO" id="GO:0009881">
    <property type="term" value="F:photoreceptor activity"/>
    <property type="evidence" value="ECO:0007669"/>
    <property type="project" value="UniProtKB-KW"/>
</dbReference>
<keyword evidence="9 11" id="KW-0472">Membrane</keyword>
<dbReference type="CDD" id="cd15243">
    <property type="entry name" value="7tm_Halorhodopsin"/>
    <property type="match status" value="1"/>
</dbReference>
<evidence type="ECO:0000256" key="6">
    <source>
        <dbReference type="ARBA" id="ARBA00022925"/>
    </source>
</evidence>
<dbReference type="PROSITE" id="PS00950">
    <property type="entry name" value="BACTERIAL_OPSIN_1"/>
    <property type="match status" value="1"/>
</dbReference>
<evidence type="ECO:0000256" key="7">
    <source>
        <dbReference type="ARBA" id="ARBA00022989"/>
    </source>
</evidence>
<keyword evidence="5 11" id="KW-0812">Transmembrane</keyword>
<evidence type="ECO:0000313" key="13">
    <source>
        <dbReference type="Proteomes" id="UP000005629"/>
    </source>
</evidence>
<dbReference type="AlphaFoldDB" id="G0HWH5"/>
<feature type="transmembrane region" description="Helical" evidence="11">
    <location>
        <begin position="236"/>
        <end position="257"/>
    </location>
</feature>
<feature type="transmembrane region" description="Helical" evidence="11">
    <location>
        <begin position="117"/>
        <end position="135"/>
    </location>
</feature>
<evidence type="ECO:0000256" key="5">
    <source>
        <dbReference type="ARBA" id="ARBA00022692"/>
    </source>
</evidence>
<evidence type="ECO:0000256" key="3">
    <source>
        <dbReference type="ARBA" id="ARBA00022543"/>
    </source>
</evidence>
<feature type="transmembrane region" description="Helical" evidence="11">
    <location>
        <begin position="142"/>
        <end position="164"/>
    </location>
</feature>
<feature type="transmembrane region" description="Helical" evidence="11">
    <location>
        <begin position="69"/>
        <end position="97"/>
    </location>
</feature>
<keyword evidence="6" id="KW-0681">Retinal protein</keyword>
<dbReference type="EMBL" id="CP002921">
    <property type="protein sequence ID" value="AEM57789.1"/>
    <property type="molecule type" value="Genomic_DNA"/>
</dbReference>
<evidence type="ECO:0000313" key="12">
    <source>
        <dbReference type="EMBL" id="AEM57789.1"/>
    </source>
</evidence>
<dbReference type="SMART" id="SM01021">
    <property type="entry name" value="Bac_rhodopsin"/>
    <property type="match status" value="1"/>
</dbReference>
<protein>
    <submittedName>
        <fullName evidence="12">Halorhodopsin</fullName>
    </submittedName>
</protein>
<sequence length="284" mass="29888">MVLSYIECMTAASTTATTVLQATQSDVLQEIQSNFLLNSSLWVNIALAGVVILLFVAMGRDIESPRAKLIWVATMLVPLVSISSYAGLASGLTVGFLQMPPGHALAGQEVLSPWGRYLTWTLSTPMILLALGLLADTDIASLFTAITMDIGMCVTGLAAALITSSHLLRWVFYGISCAFFVAVLYVLLVQWPADAEAAGTSEIFGTLKLLTVVLWLGYPILWALGSEGVALLSVGVTSWGYSGLDILAKYVFAFLLLRWVAANEGTVSGSGASIGSGGAAPADD</sequence>
<name>G0HWH5_HALHT</name>
<proteinExistence type="inferred from homology"/>
<dbReference type="eggNOG" id="arCOG02811">
    <property type="taxonomic scope" value="Archaea"/>
</dbReference>
<dbReference type="PRINTS" id="PR00251">
    <property type="entry name" value="BACTRLOPSIN"/>
</dbReference>
<evidence type="ECO:0000256" key="9">
    <source>
        <dbReference type="ARBA" id="ARBA00023136"/>
    </source>
</evidence>
<dbReference type="Proteomes" id="UP000005629">
    <property type="component" value="Chromosome I"/>
</dbReference>
<accession>G0HWH5</accession>
<keyword evidence="10" id="KW-0675">Receptor</keyword>
<evidence type="ECO:0000256" key="8">
    <source>
        <dbReference type="ARBA" id="ARBA00022991"/>
    </source>
</evidence>
<dbReference type="Gene3D" id="1.20.1070.10">
    <property type="entry name" value="Rhodopsin 7-helix transmembrane proteins"/>
    <property type="match status" value="1"/>
</dbReference>
<dbReference type="PANTHER" id="PTHR28286">
    <property type="match status" value="1"/>
</dbReference>
<evidence type="ECO:0000256" key="2">
    <source>
        <dbReference type="ARBA" id="ARBA00008130"/>
    </source>
</evidence>
<dbReference type="InterPro" id="IPR018229">
    <property type="entry name" value="Rhodopsin_retinal_BS"/>
</dbReference>
<dbReference type="STRING" id="634497.HAH_2200"/>
<comment type="subcellular location">
    <subcellularLocation>
        <location evidence="1">Membrane</location>
        <topology evidence="1">Multi-pass membrane protein</topology>
    </subcellularLocation>
</comment>
<dbReference type="PROSITE" id="PS00327">
    <property type="entry name" value="BACTERIAL_OPSIN_RET"/>
    <property type="match status" value="1"/>
</dbReference>
<dbReference type="GO" id="GO:0005216">
    <property type="term" value="F:monoatomic ion channel activity"/>
    <property type="evidence" value="ECO:0007669"/>
    <property type="project" value="InterPro"/>
</dbReference>
<dbReference type="SUPFAM" id="SSF81321">
    <property type="entry name" value="Family A G protein-coupled receptor-like"/>
    <property type="match status" value="1"/>
</dbReference>
<reference evidence="12 13" key="1">
    <citation type="journal article" date="2011" name="J. Bacteriol.">
        <title>Complete genome sequence of Haloarcula hispanica, a model haloarchaeon for studying genetics, metabolism, and virus-host interaction.</title>
        <authorList>
            <person name="Liu H."/>
            <person name="Wu Z."/>
            <person name="Li M."/>
            <person name="Zhang F."/>
            <person name="Zheng H."/>
            <person name="Han J."/>
            <person name="Liu J."/>
            <person name="Zhou J."/>
            <person name="Wang S."/>
            <person name="Xiang H."/>
        </authorList>
    </citation>
    <scope>NUCLEOTIDE SEQUENCE [LARGE SCALE GENOMIC DNA]</scope>
    <source>
        <strain evidence="13">ATCC 33960 / DSM 4426 / JCM 8911 / NBRC 102182 / NCIMB 2187 / VKM B-1755</strain>
    </source>
</reference>
<dbReference type="GO" id="GO:0016020">
    <property type="term" value="C:membrane"/>
    <property type="evidence" value="ECO:0007669"/>
    <property type="project" value="UniProtKB-SubCell"/>
</dbReference>
<evidence type="ECO:0000256" key="1">
    <source>
        <dbReference type="ARBA" id="ARBA00004141"/>
    </source>
</evidence>
<evidence type="ECO:0000256" key="11">
    <source>
        <dbReference type="SAM" id="Phobius"/>
    </source>
</evidence>
<organism evidence="12 13">
    <name type="scientific">Haloarcula hispanica (strain ATCC 33960 / DSM 4426 / JCM 8911 / NBRC 102182 / NCIMB 2187 / VKM B-1755)</name>
    <dbReference type="NCBI Taxonomy" id="634497"/>
    <lineage>
        <taxon>Archaea</taxon>
        <taxon>Methanobacteriati</taxon>
        <taxon>Methanobacteriota</taxon>
        <taxon>Stenosarchaea group</taxon>
        <taxon>Halobacteria</taxon>
        <taxon>Halobacteriales</taxon>
        <taxon>Haloarculaceae</taxon>
        <taxon>Haloarcula</taxon>
    </lineage>
</organism>
<dbReference type="InterPro" id="IPR001425">
    <property type="entry name" value="Arc/bac/fun_rhodopsins"/>
</dbReference>
<keyword evidence="8" id="KW-0157">Chromophore</keyword>
<comment type="similarity">
    <text evidence="2">Belongs to the archaeal/bacterial/fungal opsin family.</text>
</comment>
<dbReference type="PANTHER" id="PTHR28286:SF2">
    <property type="entry name" value="BACTERIORHODOPSIN _OPSIN, NOPA (EUROFUNG)"/>
    <property type="match status" value="1"/>
</dbReference>
<feature type="transmembrane region" description="Helical" evidence="11">
    <location>
        <begin position="203"/>
        <end position="224"/>
    </location>
</feature>
<feature type="transmembrane region" description="Helical" evidence="11">
    <location>
        <begin position="170"/>
        <end position="191"/>
    </location>
</feature>
<evidence type="ECO:0000256" key="10">
    <source>
        <dbReference type="ARBA" id="ARBA00023170"/>
    </source>
</evidence>
<keyword evidence="4" id="KW-0716">Sensory transduction</keyword>